<evidence type="ECO:0000313" key="3">
    <source>
        <dbReference type="Proteomes" id="UP000538929"/>
    </source>
</evidence>
<accession>A0A7W3THK7</accession>
<organism evidence="2 3">
    <name type="scientific">Streptomyces alkaliphilus</name>
    <dbReference type="NCBI Taxonomy" id="1472722"/>
    <lineage>
        <taxon>Bacteria</taxon>
        <taxon>Bacillati</taxon>
        <taxon>Actinomycetota</taxon>
        <taxon>Actinomycetes</taxon>
        <taxon>Kitasatosporales</taxon>
        <taxon>Streptomycetaceae</taxon>
        <taxon>Streptomyces</taxon>
    </lineage>
</organism>
<reference evidence="3" key="1">
    <citation type="submission" date="2019-10" db="EMBL/GenBank/DDBJ databases">
        <title>Streptomyces sp. nov., a novel actinobacterium isolated from alkaline environment.</title>
        <authorList>
            <person name="Golinska P."/>
        </authorList>
    </citation>
    <scope>NUCLEOTIDE SEQUENCE [LARGE SCALE GENOMIC DNA]</scope>
    <source>
        <strain evidence="3">DSM 42118</strain>
    </source>
</reference>
<dbReference type="RefSeq" id="WP_182608241.1">
    <property type="nucleotide sequence ID" value="NZ_VKHT01001264.1"/>
</dbReference>
<sequence>PLDPFVRIDTRINNARSLTDDDRTFLLHHLADLRKAWSTLPEGRPACVVHGDARVGNCVVTTDGRAHLLDFERTAPGPPEWDLTSTAVAFEIFVRISPEAFEAYYTAYGYDVRDWGGYPTLRSIRELRATTVAFQLADQGTIPLHQARYRLACLRGHHGPRPWAWAWTTIA</sequence>
<dbReference type="InterPro" id="IPR002575">
    <property type="entry name" value="Aminoglycoside_PTrfase"/>
</dbReference>
<dbReference type="Gene3D" id="3.90.1200.10">
    <property type="match status" value="1"/>
</dbReference>
<dbReference type="AlphaFoldDB" id="A0A7W3THK7"/>
<dbReference type="Proteomes" id="UP000538929">
    <property type="component" value="Unassembled WGS sequence"/>
</dbReference>
<evidence type="ECO:0000259" key="1">
    <source>
        <dbReference type="Pfam" id="PF01636"/>
    </source>
</evidence>
<evidence type="ECO:0000313" key="2">
    <source>
        <dbReference type="EMBL" id="MBB0246979.1"/>
    </source>
</evidence>
<keyword evidence="3" id="KW-1185">Reference proteome</keyword>
<feature type="domain" description="Aminoglycoside phosphotransferase" evidence="1">
    <location>
        <begin position="13"/>
        <end position="116"/>
    </location>
</feature>
<proteinExistence type="predicted"/>
<dbReference type="Pfam" id="PF01636">
    <property type="entry name" value="APH"/>
    <property type="match status" value="1"/>
</dbReference>
<dbReference type="SUPFAM" id="SSF56112">
    <property type="entry name" value="Protein kinase-like (PK-like)"/>
    <property type="match status" value="1"/>
</dbReference>
<protein>
    <submittedName>
        <fullName evidence="2">Phosphotransferase</fullName>
    </submittedName>
</protein>
<feature type="non-terminal residue" evidence="2">
    <location>
        <position position="1"/>
    </location>
</feature>
<gene>
    <name evidence="2" type="ORF">FNQ90_23350</name>
</gene>
<dbReference type="GO" id="GO:0016740">
    <property type="term" value="F:transferase activity"/>
    <property type="evidence" value="ECO:0007669"/>
    <property type="project" value="UniProtKB-KW"/>
</dbReference>
<comment type="caution">
    <text evidence="2">The sequence shown here is derived from an EMBL/GenBank/DDBJ whole genome shotgun (WGS) entry which is preliminary data.</text>
</comment>
<dbReference type="EMBL" id="VKHT01001264">
    <property type="protein sequence ID" value="MBB0246979.1"/>
    <property type="molecule type" value="Genomic_DNA"/>
</dbReference>
<dbReference type="InterPro" id="IPR011009">
    <property type="entry name" value="Kinase-like_dom_sf"/>
</dbReference>
<keyword evidence="2" id="KW-0808">Transferase</keyword>
<name>A0A7W3THK7_9ACTN</name>